<feature type="repeat" description="ANK" evidence="2">
    <location>
        <begin position="911"/>
        <end position="943"/>
    </location>
</feature>
<feature type="compositionally biased region" description="Basic and acidic residues" evidence="3">
    <location>
        <begin position="1514"/>
        <end position="1541"/>
    </location>
</feature>
<dbReference type="InterPro" id="IPR027417">
    <property type="entry name" value="P-loop_NTPase"/>
</dbReference>
<dbReference type="Proteomes" id="UP000076874">
    <property type="component" value="Unassembled WGS sequence"/>
</dbReference>
<dbReference type="InterPro" id="IPR056884">
    <property type="entry name" value="NPHP3-like_N"/>
</dbReference>
<feature type="region of interest" description="Disordered" evidence="3">
    <location>
        <begin position="1501"/>
        <end position="1541"/>
    </location>
</feature>
<dbReference type="PROSITE" id="PS50088">
    <property type="entry name" value="ANK_REPEAT"/>
    <property type="match status" value="3"/>
</dbReference>
<dbReference type="Pfam" id="PF12796">
    <property type="entry name" value="Ank_2"/>
    <property type="match status" value="2"/>
</dbReference>
<dbReference type="PANTHER" id="PTHR10039">
    <property type="entry name" value="AMELOGENIN"/>
    <property type="match status" value="1"/>
</dbReference>
<evidence type="ECO:0000313" key="6">
    <source>
        <dbReference type="Proteomes" id="UP000076874"/>
    </source>
</evidence>
<evidence type="ECO:0000256" key="3">
    <source>
        <dbReference type="SAM" id="MobiDB-lite"/>
    </source>
</evidence>
<keyword evidence="6" id="KW-1185">Reference proteome</keyword>
<dbReference type="STRING" id="1081102.A0A167PEN3"/>
<feature type="repeat" description="ANK" evidence="2">
    <location>
        <begin position="1423"/>
        <end position="1455"/>
    </location>
</feature>
<organism evidence="5 6">
    <name type="scientific">Niveomyces insectorum RCEF 264</name>
    <dbReference type="NCBI Taxonomy" id="1081102"/>
    <lineage>
        <taxon>Eukaryota</taxon>
        <taxon>Fungi</taxon>
        <taxon>Dikarya</taxon>
        <taxon>Ascomycota</taxon>
        <taxon>Pezizomycotina</taxon>
        <taxon>Sordariomycetes</taxon>
        <taxon>Hypocreomycetidae</taxon>
        <taxon>Hypocreales</taxon>
        <taxon>Cordycipitaceae</taxon>
        <taxon>Niveomyces</taxon>
    </lineage>
</organism>
<evidence type="ECO:0000259" key="4">
    <source>
        <dbReference type="Pfam" id="PF24883"/>
    </source>
</evidence>
<dbReference type="OrthoDB" id="4869788at2759"/>
<dbReference type="InterPro" id="IPR002110">
    <property type="entry name" value="Ankyrin_rpt"/>
</dbReference>
<proteinExistence type="predicted"/>
<dbReference type="SMART" id="SM00248">
    <property type="entry name" value="ANK"/>
    <property type="match status" value="6"/>
</dbReference>
<dbReference type="Pfam" id="PF24883">
    <property type="entry name" value="NPHP3_N"/>
    <property type="match status" value="1"/>
</dbReference>
<dbReference type="Gene3D" id="1.25.40.20">
    <property type="entry name" value="Ankyrin repeat-containing domain"/>
    <property type="match status" value="3"/>
</dbReference>
<accession>A0A167PEN3</accession>
<gene>
    <name evidence="5" type="ORF">SPI_07593</name>
</gene>
<feature type="repeat" description="ANK" evidence="2">
    <location>
        <begin position="648"/>
        <end position="681"/>
    </location>
</feature>
<dbReference type="SUPFAM" id="SSF52540">
    <property type="entry name" value="P-loop containing nucleoside triphosphate hydrolases"/>
    <property type="match status" value="1"/>
</dbReference>
<dbReference type="EMBL" id="AZHD01000016">
    <property type="protein sequence ID" value="OAA56586.1"/>
    <property type="molecule type" value="Genomic_DNA"/>
</dbReference>
<dbReference type="PROSITE" id="PS50297">
    <property type="entry name" value="ANK_REP_REGION"/>
    <property type="match status" value="1"/>
</dbReference>
<evidence type="ECO:0000256" key="1">
    <source>
        <dbReference type="ARBA" id="ARBA00022737"/>
    </source>
</evidence>
<feature type="domain" description="Nephrocystin 3-like N-terminal" evidence="4">
    <location>
        <begin position="216"/>
        <end position="379"/>
    </location>
</feature>
<evidence type="ECO:0000313" key="5">
    <source>
        <dbReference type="EMBL" id="OAA56586.1"/>
    </source>
</evidence>
<dbReference type="Gene3D" id="3.40.50.300">
    <property type="entry name" value="P-loop containing nucleotide triphosphate hydrolases"/>
    <property type="match status" value="1"/>
</dbReference>
<sequence>MDPLSITASVAGIVQLAGAVYQGIAKYLRDVKDASNDIHNLSVETRNLFGILNNLSLLISALEHDRFPVALQHSHLNACRQTLYTIDLRVNRAVNDVERGSKMDGMLRRLRWPFSKKETQDLLLQLSRHKDSISLALSADSMSRLLELLSTQQSMAHSVQGVAQAVQQLQVAVDARTEIEVRTTLTQQRRLVVEYFQSVNPQVMLEANLELRQDMTGLWLLKCASYQLWRDQPNGRIWLSGIPGSGKTVLCSAVVQDVLQRSNAATAVAFFFCDYKVPKSRLPMEVLGSLAVQLALQKPAAFTILEDYYNDLHPPNGLAKPPRLARMVDVAQRQAAQFDKAFLVVDALDECGSNTVHITEALKELPEKAANVSLAVLSRDEEHIRNILGDDFHSIPIAAQEEDLTLYLGSQMAKRKVFSNMLLRQPTLYNDIRCSLLSGAQGIEESRELIRNTLHWIAICSPPLTITQLCEAVSVREDDDDLDDEDIVDEFEIARVCSSLIRKTRSGRHFEFAHFTVREFLESLPTSSPLASFRFDAASATRAFAATSLRFLLLQKYSAPLLESERTGLNKENVDSESQDFFYNYAAAHWLSYAEEHFAEPDLLHLAGQLFDAEKTPQFCRFALAIIAYVFGHLLGGPDIKVLNVFAPDFSPLHLAAILGASDVCKLLIEEQGADPDVQSNEVGFPLNVAQAGQWALSLTTAPPFRTIDGCNRIKTIQIFMTHGASWTLEYDPKIDYKTTKNSPLHILEHVGDAALCASLVAIATSDPVSTTRFREELQLLMSSAKPFFKSLAYELVAFAESGAELTWTFKSLVKDLQVEGRHTLAIAPSSQFSSTRAPSNTLTPSGLADVLKAGDTTELKHLLSQRASACRDVRFANNQNLLHVAVIGKHLAATKLLLAFEFSVNQTDDLGETALHKCCADDFVHVARVLLQNGASSNAENNHGDTIWHCATVPGALMILDLLITFDHDMHLALARTNRKGYTPISRAIARGFFWPAKFLVERSDCLPEYFASPEPLALRLLAVFALDLVAALDKKNALKYCLFHEHGLPPLFYVGLETLPNSYKGFLPHVDVEMRYNGWSAAEYAIQNFWAKNQKLDLPDLYFDDKTFAALLTPQLIQTEGFDGKMLWEMCCLAPTGLYGPAHDLLHYSKITAFYRMLKFAAEAGMADSFEQRRSGVSAVVPLLPVLYLLRDGSKYGGGYKAKFWLYDEAIEEEHAATALLHILQRHQDEEHSTFRPSPELRQEFDHIIKDITTGKLPDLNSLTTYMFGMRDAKGRAANLDYFLTLPLPSNVFALVAKNIRLSDVAQCDVRVLARICQSLATGDAMLMAYYSLRHLSAAYDKDGQWVAARRPCAWPNIHDDNGGGGGFDWQQTFTIAYSCIQPDQHAGCTLLHAAALMDLTFVVDFLLQNKVFDVNVRSSTNCTPLLFAAIGRNPSTMRYLLSQGADASIGSKEGWRPDMFCEEDEGVRQALASANGAHQNMASFAANSVAAAVVADNNSETAVGENEDGADDRPVGEMGHEDQEDERPQKLEAKLVLA</sequence>
<comment type="caution">
    <text evidence="5">The sequence shown here is derived from an EMBL/GenBank/DDBJ whole genome shotgun (WGS) entry which is preliminary data.</text>
</comment>
<name>A0A167PEN3_9HYPO</name>
<dbReference type="SUPFAM" id="SSF48403">
    <property type="entry name" value="Ankyrin repeat"/>
    <property type="match status" value="2"/>
</dbReference>
<dbReference type="InterPro" id="IPR036770">
    <property type="entry name" value="Ankyrin_rpt-contain_sf"/>
</dbReference>
<protein>
    <submittedName>
        <fullName evidence="5">Ankyrin repeat-containing domain protein</fullName>
    </submittedName>
</protein>
<evidence type="ECO:0000256" key="2">
    <source>
        <dbReference type="PROSITE-ProRule" id="PRU00023"/>
    </source>
</evidence>
<dbReference type="PANTHER" id="PTHR10039:SF15">
    <property type="entry name" value="NACHT DOMAIN-CONTAINING PROTEIN"/>
    <property type="match status" value="1"/>
</dbReference>
<reference evidence="5 6" key="1">
    <citation type="journal article" date="2016" name="Genome Biol. Evol.">
        <title>Divergent and convergent evolution of fungal pathogenicity.</title>
        <authorList>
            <person name="Shang Y."/>
            <person name="Xiao G."/>
            <person name="Zheng P."/>
            <person name="Cen K."/>
            <person name="Zhan S."/>
            <person name="Wang C."/>
        </authorList>
    </citation>
    <scope>NUCLEOTIDE SEQUENCE [LARGE SCALE GENOMIC DNA]</scope>
    <source>
        <strain evidence="5 6">RCEF 264</strain>
    </source>
</reference>
<dbReference type="Pfam" id="PF00023">
    <property type="entry name" value="Ank"/>
    <property type="match status" value="1"/>
</dbReference>
<keyword evidence="2" id="KW-0040">ANK repeat</keyword>
<keyword evidence="1" id="KW-0677">Repeat</keyword>